<evidence type="ECO:0000256" key="3">
    <source>
        <dbReference type="ARBA" id="ARBA00005046"/>
    </source>
</evidence>
<comment type="catalytic activity">
    <reaction evidence="10">
        <text>adenylyl-molybdopterin + molybdate = Mo-molybdopterin + AMP + H(+)</text>
        <dbReference type="Rhea" id="RHEA:35047"/>
        <dbReference type="ChEBI" id="CHEBI:15378"/>
        <dbReference type="ChEBI" id="CHEBI:36264"/>
        <dbReference type="ChEBI" id="CHEBI:62727"/>
        <dbReference type="ChEBI" id="CHEBI:71302"/>
        <dbReference type="ChEBI" id="CHEBI:456215"/>
        <dbReference type="EC" id="2.10.1.1"/>
    </reaction>
</comment>
<evidence type="ECO:0000256" key="7">
    <source>
        <dbReference type="ARBA" id="ARBA00022723"/>
    </source>
</evidence>
<dbReference type="GO" id="GO:0006777">
    <property type="term" value="P:Mo-molybdopterin cofactor biosynthetic process"/>
    <property type="evidence" value="ECO:0007669"/>
    <property type="project" value="UniProtKB-UniRule"/>
</dbReference>
<comment type="pathway">
    <text evidence="3 11">Cofactor biosynthesis; molybdopterin biosynthesis.</text>
</comment>
<evidence type="ECO:0000256" key="11">
    <source>
        <dbReference type="RuleBase" id="RU365090"/>
    </source>
</evidence>
<dbReference type="RefSeq" id="WP_008433293.1">
    <property type="nucleotide sequence ID" value="NZ_LVJS01000003.1"/>
</dbReference>
<dbReference type="InterPro" id="IPR005110">
    <property type="entry name" value="MoeA_linker/N"/>
</dbReference>
<dbReference type="Gene3D" id="2.40.340.10">
    <property type="entry name" value="MoeA, C-terminal, domain IV"/>
    <property type="match status" value="1"/>
</dbReference>
<dbReference type="NCBIfam" id="TIGR00177">
    <property type="entry name" value="molyb_syn"/>
    <property type="match status" value="1"/>
</dbReference>
<comment type="caution">
    <text evidence="13">The sequence shown here is derived from an EMBL/GenBank/DDBJ whole genome shotgun (WGS) entry which is preliminary data.</text>
</comment>
<dbReference type="InterPro" id="IPR008284">
    <property type="entry name" value="MoCF_biosynth_CS"/>
</dbReference>
<dbReference type="GO" id="GO:0061599">
    <property type="term" value="F:molybdopterin molybdotransferase activity"/>
    <property type="evidence" value="ECO:0007669"/>
    <property type="project" value="UniProtKB-UniRule"/>
</dbReference>
<evidence type="ECO:0000313" key="14">
    <source>
        <dbReference type="Proteomes" id="UP000076131"/>
    </source>
</evidence>
<keyword evidence="7 11" id="KW-0479">Metal-binding</keyword>
<proteinExistence type="inferred from homology"/>
<comment type="cofactor">
    <cofactor evidence="1 11">
        <name>Mg(2+)</name>
        <dbReference type="ChEBI" id="CHEBI:18420"/>
    </cofactor>
</comment>
<dbReference type="InterPro" id="IPR036135">
    <property type="entry name" value="MoeA_linker/N_sf"/>
</dbReference>
<dbReference type="SUPFAM" id="SSF63867">
    <property type="entry name" value="MoeA C-terminal domain-like"/>
    <property type="match status" value="1"/>
</dbReference>
<dbReference type="PROSITE" id="PS01079">
    <property type="entry name" value="MOCF_BIOSYNTHESIS_2"/>
    <property type="match status" value="1"/>
</dbReference>
<dbReference type="FunFam" id="3.40.980.10:FF:000004">
    <property type="entry name" value="Molybdopterin molybdenumtransferase"/>
    <property type="match status" value="1"/>
</dbReference>
<keyword evidence="5 11" id="KW-0500">Molybdenum</keyword>
<dbReference type="InterPro" id="IPR001453">
    <property type="entry name" value="MoaB/Mog_dom"/>
</dbReference>
<reference evidence="13 14" key="1">
    <citation type="journal article" date="2016" name="MBio">
        <title>Lateral Gene Transfer in a Heavy Metal-Contaminated-Groundwater Microbial Community.</title>
        <authorList>
            <person name="Hemme C.L."/>
            <person name="Green S.J."/>
            <person name="Rishishwar L."/>
            <person name="Prakash O."/>
            <person name="Pettenato A."/>
            <person name="Chakraborty R."/>
            <person name="Deutschbauer A.M."/>
            <person name="Van Nostrand J.D."/>
            <person name="Wu L."/>
            <person name="He Z."/>
            <person name="Jordan I.K."/>
            <person name="Hazen T.C."/>
            <person name="Arkin A.P."/>
            <person name="Kostka J.E."/>
            <person name="Zhou J."/>
        </authorList>
    </citation>
    <scope>NUCLEOTIDE SEQUENCE [LARGE SCALE GENOMIC DNA]</scope>
    <source>
        <strain evidence="13 14">FW104-T7</strain>
    </source>
</reference>
<evidence type="ECO:0000256" key="6">
    <source>
        <dbReference type="ARBA" id="ARBA00022679"/>
    </source>
</evidence>
<evidence type="ECO:0000256" key="1">
    <source>
        <dbReference type="ARBA" id="ARBA00001946"/>
    </source>
</evidence>
<dbReference type="NCBIfam" id="NF045515">
    <property type="entry name" value="Glp_gephyrin"/>
    <property type="match status" value="1"/>
</dbReference>
<comment type="similarity">
    <text evidence="4 11">Belongs to the MoeA family.</text>
</comment>
<evidence type="ECO:0000256" key="10">
    <source>
        <dbReference type="ARBA" id="ARBA00047317"/>
    </source>
</evidence>
<sequence length="417" mass="44096">MIAYHEALALILARARRLPERSCPLEQALGRLLARPVSSPAELPPFDNAAMDGFALHAGDARLPAGSEFAVRGAQAAGDALARADGGAWEIMTGARMPAGMDTVVPVEQVEIVEHDGDGRPRRIRLGVAVVAGRHVRRRGEDVPLGAELMPAGELLQAQHLALLAALGIAGVPVVRRPRVAIICTGRELVDDPGQPLQSGQIRNSNGPFLAARLAAAGAQVVYRQTVQDDPAAFVRALGEALHAGATVVLSTGAVSMGRHDFVPEALRELGAQIHFHKVRIRPGKPLLFASLADGALFFGLPGNPVSSAVGLRFFVEPALRGMLGLPPERPLRLPLQQRFEQCAALRCFLKGKLALAADGRLQAVLLDGQESFRIRPLLDTGGWVVLAEDAQVCEPGSMVEVYALGHLQPLAIGSGA</sequence>
<keyword evidence="14" id="KW-1185">Reference proteome</keyword>
<dbReference type="CDD" id="cd00887">
    <property type="entry name" value="MoeA"/>
    <property type="match status" value="1"/>
</dbReference>
<dbReference type="InterPro" id="IPR038987">
    <property type="entry name" value="MoeA-like"/>
</dbReference>
<dbReference type="PANTHER" id="PTHR10192">
    <property type="entry name" value="MOLYBDOPTERIN BIOSYNTHESIS PROTEIN"/>
    <property type="match status" value="1"/>
</dbReference>
<evidence type="ECO:0000256" key="4">
    <source>
        <dbReference type="ARBA" id="ARBA00010763"/>
    </source>
</evidence>
<dbReference type="Proteomes" id="UP000076131">
    <property type="component" value="Unassembled WGS sequence"/>
</dbReference>
<dbReference type="Gene3D" id="3.40.980.10">
    <property type="entry name" value="MoaB/Mog-like domain"/>
    <property type="match status" value="1"/>
</dbReference>
<dbReference type="Gene3D" id="2.170.190.11">
    <property type="entry name" value="Molybdopterin biosynthesis moea protein, domain 3"/>
    <property type="match status" value="1"/>
</dbReference>
<dbReference type="InterPro" id="IPR036688">
    <property type="entry name" value="MoeA_C_domain_IV_sf"/>
</dbReference>
<evidence type="ECO:0000313" key="13">
    <source>
        <dbReference type="EMBL" id="KZC25355.1"/>
    </source>
</evidence>
<feature type="domain" description="MoaB/Mog" evidence="12">
    <location>
        <begin position="181"/>
        <end position="322"/>
    </location>
</feature>
<comment type="function">
    <text evidence="2 11">Catalyzes the insertion of molybdate into adenylated molybdopterin with the concomitant release of AMP.</text>
</comment>
<dbReference type="InterPro" id="IPR036425">
    <property type="entry name" value="MoaB/Mog-like_dom_sf"/>
</dbReference>
<name>A0A154QMB4_9GAMM</name>
<gene>
    <name evidence="13" type="ORF">RHOFW104T7_03950</name>
</gene>
<dbReference type="SUPFAM" id="SSF53218">
    <property type="entry name" value="Molybdenum cofactor biosynthesis proteins"/>
    <property type="match status" value="1"/>
</dbReference>
<dbReference type="GO" id="GO:0005829">
    <property type="term" value="C:cytosol"/>
    <property type="evidence" value="ECO:0007669"/>
    <property type="project" value="TreeGrafter"/>
</dbReference>
<evidence type="ECO:0000259" key="12">
    <source>
        <dbReference type="SMART" id="SM00852"/>
    </source>
</evidence>
<dbReference type="Gene3D" id="3.90.105.10">
    <property type="entry name" value="Molybdopterin biosynthesis moea protein, domain 2"/>
    <property type="match status" value="1"/>
</dbReference>
<evidence type="ECO:0000256" key="2">
    <source>
        <dbReference type="ARBA" id="ARBA00002901"/>
    </source>
</evidence>
<dbReference type="UniPathway" id="UPA00344"/>
<dbReference type="eggNOG" id="COG0303">
    <property type="taxonomic scope" value="Bacteria"/>
</dbReference>
<organism evidence="13 14">
    <name type="scientific">Rhodanobacter thiooxydans</name>
    <dbReference type="NCBI Taxonomy" id="416169"/>
    <lineage>
        <taxon>Bacteria</taxon>
        <taxon>Pseudomonadati</taxon>
        <taxon>Pseudomonadota</taxon>
        <taxon>Gammaproteobacteria</taxon>
        <taxon>Lysobacterales</taxon>
        <taxon>Rhodanobacteraceae</taxon>
        <taxon>Rhodanobacter</taxon>
    </lineage>
</organism>
<dbReference type="Pfam" id="PF00994">
    <property type="entry name" value="MoCF_biosynth"/>
    <property type="match status" value="1"/>
</dbReference>
<dbReference type="GO" id="GO:0046872">
    <property type="term" value="F:metal ion binding"/>
    <property type="evidence" value="ECO:0007669"/>
    <property type="project" value="UniProtKB-UniRule"/>
</dbReference>
<evidence type="ECO:0000256" key="9">
    <source>
        <dbReference type="ARBA" id="ARBA00023150"/>
    </source>
</evidence>
<keyword evidence="9 11" id="KW-0501">Molybdenum cofactor biosynthesis</keyword>
<dbReference type="STRING" id="416169.RHOFW104T7_03950"/>
<dbReference type="SMART" id="SM00852">
    <property type="entry name" value="MoCF_biosynth"/>
    <property type="match status" value="1"/>
</dbReference>
<keyword evidence="6 11" id="KW-0808">Transferase</keyword>
<dbReference type="AlphaFoldDB" id="A0A154QMB4"/>
<dbReference type="Pfam" id="PF03453">
    <property type="entry name" value="MoeA_N"/>
    <property type="match status" value="1"/>
</dbReference>
<protein>
    <recommendedName>
        <fullName evidence="11">Molybdopterin molybdenumtransferase</fullName>
        <ecNumber evidence="11">2.10.1.1</ecNumber>
    </recommendedName>
</protein>
<dbReference type="EC" id="2.10.1.1" evidence="11"/>
<dbReference type="PANTHER" id="PTHR10192:SF5">
    <property type="entry name" value="GEPHYRIN"/>
    <property type="match status" value="1"/>
</dbReference>
<evidence type="ECO:0000256" key="5">
    <source>
        <dbReference type="ARBA" id="ARBA00022505"/>
    </source>
</evidence>
<evidence type="ECO:0000256" key="8">
    <source>
        <dbReference type="ARBA" id="ARBA00022842"/>
    </source>
</evidence>
<accession>A0A154QMB4</accession>
<dbReference type="SUPFAM" id="SSF63882">
    <property type="entry name" value="MoeA N-terminal region -like"/>
    <property type="match status" value="1"/>
</dbReference>
<dbReference type="EMBL" id="LVJS01000003">
    <property type="protein sequence ID" value="KZC25355.1"/>
    <property type="molecule type" value="Genomic_DNA"/>
</dbReference>
<keyword evidence="8 11" id="KW-0460">Magnesium</keyword>